<protein>
    <submittedName>
        <fullName evidence="1">Uncharacterized protein</fullName>
    </submittedName>
</protein>
<evidence type="ECO:0000313" key="1">
    <source>
        <dbReference type="EMBL" id="MPC42227.1"/>
    </source>
</evidence>
<accession>A0A5B7F9J5</accession>
<dbReference type="AlphaFoldDB" id="A0A5B7F9J5"/>
<reference evidence="1 2" key="1">
    <citation type="submission" date="2019-05" db="EMBL/GenBank/DDBJ databases">
        <title>Another draft genome of Portunus trituberculatus and its Hox gene families provides insights of decapod evolution.</title>
        <authorList>
            <person name="Jeong J.-H."/>
            <person name="Song I."/>
            <person name="Kim S."/>
            <person name="Choi T."/>
            <person name="Kim D."/>
            <person name="Ryu S."/>
            <person name="Kim W."/>
        </authorList>
    </citation>
    <scope>NUCLEOTIDE SEQUENCE [LARGE SCALE GENOMIC DNA]</scope>
    <source>
        <tissue evidence="1">Muscle</tissue>
    </source>
</reference>
<evidence type="ECO:0000313" key="2">
    <source>
        <dbReference type="Proteomes" id="UP000324222"/>
    </source>
</evidence>
<sequence>MMALFHYSGTLPSFNELVIISQFGSTSLIHHLAPLLF</sequence>
<gene>
    <name evidence="1" type="ORF">E2C01_035843</name>
</gene>
<dbReference type="EMBL" id="VSRR010005353">
    <property type="protein sequence ID" value="MPC42227.1"/>
    <property type="molecule type" value="Genomic_DNA"/>
</dbReference>
<comment type="caution">
    <text evidence="1">The sequence shown here is derived from an EMBL/GenBank/DDBJ whole genome shotgun (WGS) entry which is preliminary data.</text>
</comment>
<name>A0A5B7F9J5_PORTR</name>
<proteinExistence type="predicted"/>
<keyword evidence="2" id="KW-1185">Reference proteome</keyword>
<dbReference type="Proteomes" id="UP000324222">
    <property type="component" value="Unassembled WGS sequence"/>
</dbReference>
<organism evidence="1 2">
    <name type="scientific">Portunus trituberculatus</name>
    <name type="common">Swimming crab</name>
    <name type="synonym">Neptunus trituberculatus</name>
    <dbReference type="NCBI Taxonomy" id="210409"/>
    <lineage>
        <taxon>Eukaryota</taxon>
        <taxon>Metazoa</taxon>
        <taxon>Ecdysozoa</taxon>
        <taxon>Arthropoda</taxon>
        <taxon>Crustacea</taxon>
        <taxon>Multicrustacea</taxon>
        <taxon>Malacostraca</taxon>
        <taxon>Eumalacostraca</taxon>
        <taxon>Eucarida</taxon>
        <taxon>Decapoda</taxon>
        <taxon>Pleocyemata</taxon>
        <taxon>Brachyura</taxon>
        <taxon>Eubrachyura</taxon>
        <taxon>Portunoidea</taxon>
        <taxon>Portunidae</taxon>
        <taxon>Portuninae</taxon>
        <taxon>Portunus</taxon>
    </lineage>
</organism>